<evidence type="ECO:0000313" key="2">
    <source>
        <dbReference type="EMBL" id="KAJ3183885.1"/>
    </source>
</evidence>
<feature type="region of interest" description="Disordered" evidence="1">
    <location>
        <begin position="659"/>
        <end position="726"/>
    </location>
</feature>
<dbReference type="Proteomes" id="UP001212152">
    <property type="component" value="Unassembled WGS sequence"/>
</dbReference>
<proteinExistence type="predicted"/>
<sequence>MTSPDRPRYASYPDSLGDYIFLAAPPNGDQEALFLSWLPDLYTRATILAADFEKQFHASAGDPPKAPVERTSFSSLPDIEEAAGIITAADVEELDDIGGSGGSDPLQRVVESEQQEQCDGNGRLGNLTPDNSLALVSGPLPADFERKLPTSTPRQTLEDFSTDVKVRETPLPNAIDAMIDAMRENAIKNMLREAETVSQASSRSNGDESPARAENAREISSCGASDREKTSDVVAEHFSNTDPAVACPMPEPSNSYSTAPESQTMNEQTSLHVMAEPETVATSPERPETSSGSPDCHHSSVEPVSPSPKIMQKTSAMAIDNLAVEHKAITCEPPAPPHETLENKKLFLETSPARDKLPAGPADGLNATLPMENRQVPFEFDTKDVPATSIENQRILLMDAHGSRDSAKRVMAEDDQPSIKLDSEEVTAEPAERPLLVCSPGRGLRDSDVNPTAESGNEEMTATPTKLAPLFSSPGRGPRHSDVSIVAEGIQVPLESEIRDVALAARAERPLVASLPTGLLPSAAVSTKAKPPTSIPASLLRTTPFSKWFGDTSLDDETSTDSALLASIEDQSFDLLADDPDFSPQGHPLVPSPASDDGFRALRSIVPPNENYSSQRSFTMDGEDCPTSEATFKPAAIAEAHNENQSACSGNMYADVRPRYSDGDTSTAKLESLAEPPAKETRLSENIPPSQSRIPAPALPTSSPRRSFLPAPTASSTRLLRPRKERAKKLEETLREIQEKKASLMALTETAHATEGASSSTATPSDTDGASLGTPADLLTMPEEAIEALVERNHAINMVRRCAIKAMAVREMPAQSPTARLIQRMENRRRSNVPRVFTGGEGSSEDTGVANAGPGDEALGPIPPRKPSRLKWDENLISVIEFDRLQRTYLLSAAQEEDYDEGNNQVTSKRDVTPPASSQTTQARLPIKSALRPTPVPYERVLSPELRAVEVPVWKLPPDPDEDGAAEQNDIQIADPIEFLNSGLQGFRAVRGSARGRGTRGRRGGTGRGRK</sequence>
<evidence type="ECO:0000313" key="3">
    <source>
        <dbReference type="Proteomes" id="UP001212152"/>
    </source>
</evidence>
<feature type="compositionally biased region" description="Basic and acidic residues" evidence="1">
    <location>
        <begin position="225"/>
        <end position="235"/>
    </location>
</feature>
<accession>A0AAD5TQB7</accession>
<feature type="compositionally biased region" description="Polar residues" evidence="1">
    <location>
        <begin position="252"/>
        <end position="271"/>
    </location>
</feature>
<protein>
    <submittedName>
        <fullName evidence="2">Uncharacterized protein</fullName>
    </submittedName>
</protein>
<dbReference type="AlphaFoldDB" id="A0AAD5TQB7"/>
<name>A0AAD5TQB7_9FUNG</name>
<reference evidence="2" key="1">
    <citation type="submission" date="2020-05" db="EMBL/GenBank/DDBJ databases">
        <title>Phylogenomic resolution of chytrid fungi.</title>
        <authorList>
            <person name="Stajich J.E."/>
            <person name="Amses K."/>
            <person name="Simmons R."/>
            <person name="Seto K."/>
            <person name="Myers J."/>
            <person name="Bonds A."/>
            <person name="Quandt C.A."/>
            <person name="Barry K."/>
            <person name="Liu P."/>
            <person name="Grigoriev I."/>
            <person name="Longcore J.E."/>
            <person name="James T.Y."/>
        </authorList>
    </citation>
    <scope>NUCLEOTIDE SEQUENCE</scope>
    <source>
        <strain evidence="2">JEL0379</strain>
    </source>
</reference>
<gene>
    <name evidence="2" type="ORF">HDU87_006002</name>
</gene>
<feature type="region of interest" description="Disordered" evidence="1">
    <location>
        <begin position="575"/>
        <end position="600"/>
    </location>
</feature>
<feature type="compositionally biased region" description="Polar residues" evidence="1">
    <location>
        <begin position="449"/>
        <end position="461"/>
    </location>
</feature>
<feature type="region of interest" description="Disordered" evidence="1">
    <location>
        <begin position="896"/>
        <end position="922"/>
    </location>
</feature>
<feature type="compositionally biased region" description="Low complexity" evidence="1">
    <location>
        <begin position="756"/>
        <end position="771"/>
    </location>
</feature>
<organism evidence="2 3">
    <name type="scientific">Geranomyces variabilis</name>
    <dbReference type="NCBI Taxonomy" id="109894"/>
    <lineage>
        <taxon>Eukaryota</taxon>
        <taxon>Fungi</taxon>
        <taxon>Fungi incertae sedis</taxon>
        <taxon>Chytridiomycota</taxon>
        <taxon>Chytridiomycota incertae sedis</taxon>
        <taxon>Chytridiomycetes</taxon>
        <taxon>Spizellomycetales</taxon>
        <taxon>Powellomycetaceae</taxon>
        <taxon>Geranomyces</taxon>
    </lineage>
</organism>
<feature type="region of interest" description="Disordered" evidence="1">
    <location>
        <begin position="194"/>
        <end position="308"/>
    </location>
</feature>
<feature type="region of interest" description="Disordered" evidence="1">
    <location>
        <begin position="436"/>
        <end position="461"/>
    </location>
</feature>
<feature type="region of interest" description="Disordered" evidence="1">
    <location>
        <begin position="990"/>
        <end position="1011"/>
    </location>
</feature>
<feature type="region of interest" description="Disordered" evidence="1">
    <location>
        <begin position="834"/>
        <end position="867"/>
    </location>
</feature>
<evidence type="ECO:0000256" key="1">
    <source>
        <dbReference type="SAM" id="MobiDB-lite"/>
    </source>
</evidence>
<dbReference type="EMBL" id="JADGJQ010000005">
    <property type="protein sequence ID" value="KAJ3183885.1"/>
    <property type="molecule type" value="Genomic_DNA"/>
</dbReference>
<keyword evidence="3" id="KW-1185">Reference proteome</keyword>
<feature type="compositionally biased region" description="Basic and acidic residues" evidence="1">
    <location>
        <begin position="205"/>
        <end position="217"/>
    </location>
</feature>
<feature type="compositionally biased region" description="Basic residues" evidence="1">
    <location>
        <begin position="997"/>
        <end position="1011"/>
    </location>
</feature>
<feature type="region of interest" description="Disordered" evidence="1">
    <location>
        <begin position="751"/>
        <end position="776"/>
    </location>
</feature>
<comment type="caution">
    <text evidence="2">The sequence shown here is derived from an EMBL/GenBank/DDBJ whole genome shotgun (WGS) entry which is preliminary data.</text>
</comment>